<keyword evidence="3 5" id="KW-1133">Transmembrane helix</keyword>
<feature type="transmembrane region" description="Helical" evidence="5">
    <location>
        <begin position="64"/>
        <end position="85"/>
    </location>
</feature>
<accession>A0A5J5I1B8</accession>
<evidence type="ECO:0000256" key="4">
    <source>
        <dbReference type="ARBA" id="ARBA00023136"/>
    </source>
</evidence>
<feature type="transmembrane region" description="Helical" evidence="5">
    <location>
        <begin position="92"/>
        <end position="115"/>
    </location>
</feature>
<proteinExistence type="inferred from homology"/>
<reference evidence="6 7" key="1">
    <citation type="submission" date="2019-09" db="EMBL/GenBank/DDBJ databases">
        <title>Whole genome sequences of isolates from the Mars Exploration Rovers.</title>
        <authorList>
            <person name="Seuylemezian A."/>
            <person name="Vaishampayan P."/>
        </authorList>
    </citation>
    <scope>NUCLEOTIDE SEQUENCE [LARGE SCALE GENOMIC DNA]</scope>
    <source>
        <strain evidence="6 7">MER_TA_151</strain>
    </source>
</reference>
<comment type="caution">
    <text evidence="6">The sequence shown here is derived from an EMBL/GenBank/DDBJ whole genome shotgun (WGS) entry which is preliminary data.</text>
</comment>
<evidence type="ECO:0000256" key="2">
    <source>
        <dbReference type="ARBA" id="ARBA00022692"/>
    </source>
</evidence>
<dbReference type="InterPro" id="IPR010899">
    <property type="entry name" value="UPF0344"/>
</dbReference>
<evidence type="ECO:0000313" key="6">
    <source>
        <dbReference type="EMBL" id="KAA9027516.1"/>
    </source>
</evidence>
<evidence type="ECO:0000256" key="3">
    <source>
        <dbReference type="ARBA" id="ARBA00022989"/>
    </source>
</evidence>
<dbReference type="RefSeq" id="WP_150439057.1">
    <property type="nucleotide sequence ID" value="NZ_VYKL01000013.1"/>
</dbReference>
<keyword evidence="4 5" id="KW-0472">Membrane</keyword>
<keyword evidence="1 5" id="KW-1003">Cell membrane</keyword>
<evidence type="ECO:0000313" key="7">
    <source>
        <dbReference type="Proteomes" id="UP000326671"/>
    </source>
</evidence>
<dbReference type="GO" id="GO:0005886">
    <property type="term" value="C:plasma membrane"/>
    <property type="evidence" value="ECO:0007669"/>
    <property type="project" value="UniProtKB-SubCell"/>
</dbReference>
<evidence type="ECO:0000256" key="5">
    <source>
        <dbReference type="HAMAP-Rule" id="MF_01536"/>
    </source>
</evidence>
<evidence type="ECO:0000256" key="1">
    <source>
        <dbReference type="ARBA" id="ARBA00022475"/>
    </source>
</evidence>
<dbReference type="Proteomes" id="UP000326671">
    <property type="component" value="Unassembled WGS sequence"/>
</dbReference>
<name>A0A5J5I1B8_9BACI</name>
<dbReference type="HAMAP" id="MF_01536">
    <property type="entry name" value="UPF0344"/>
    <property type="match status" value="1"/>
</dbReference>
<dbReference type="Pfam" id="PF07457">
    <property type="entry name" value="DUF1516"/>
    <property type="match status" value="1"/>
</dbReference>
<sequence>MTHAHITTWLLALILFFIAIGLQKAGRQRGLKIVQMILRLFYLLIIATGVMMLLDMTAISAMHWIKAILGIVVIAFFEMVLVFTVKGKSTGAAWILFVIAFVVVVYLGLTLPLGFYI</sequence>
<dbReference type="AlphaFoldDB" id="A0A5J5I1B8"/>
<feature type="transmembrane region" description="Helical" evidence="5">
    <location>
        <begin position="6"/>
        <end position="25"/>
    </location>
</feature>
<gene>
    <name evidence="6" type="ORF">F4V44_05825</name>
</gene>
<keyword evidence="7" id="KW-1185">Reference proteome</keyword>
<feature type="transmembrane region" description="Helical" evidence="5">
    <location>
        <begin position="37"/>
        <end position="58"/>
    </location>
</feature>
<protein>
    <recommendedName>
        <fullName evidence="5">UPF0344 protein F4V44_05825</fullName>
    </recommendedName>
</protein>
<dbReference type="OrthoDB" id="2365314at2"/>
<organism evidence="6 7">
    <name type="scientific">Niallia endozanthoxylica</name>
    <dbReference type="NCBI Taxonomy" id="2036016"/>
    <lineage>
        <taxon>Bacteria</taxon>
        <taxon>Bacillati</taxon>
        <taxon>Bacillota</taxon>
        <taxon>Bacilli</taxon>
        <taxon>Bacillales</taxon>
        <taxon>Bacillaceae</taxon>
        <taxon>Niallia</taxon>
    </lineage>
</organism>
<keyword evidence="2 5" id="KW-0812">Transmembrane</keyword>
<comment type="subcellular location">
    <subcellularLocation>
        <location evidence="5">Cell membrane</location>
        <topology evidence="5">Multi-pass membrane protein</topology>
    </subcellularLocation>
</comment>
<comment type="similarity">
    <text evidence="5">Belongs to the UPF0344 family.</text>
</comment>
<dbReference type="EMBL" id="VYKL01000013">
    <property type="protein sequence ID" value="KAA9027516.1"/>
    <property type="molecule type" value="Genomic_DNA"/>
</dbReference>